<dbReference type="GO" id="GO:0048476">
    <property type="term" value="C:Holliday junction resolvase complex"/>
    <property type="evidence" value="ECO:0007669"/>
    <property type="project" value="UniProtKB-UniRule"/>
</dbReference>
<evidence type="ECO:0000256" key="1">
    <source>
        <dbReference type="ARBA" id="ARBA00009518"/>
    </source>
</evidence>
<evidence type="ECO:0000256" key="4">
    <source>
        <dbReference type="ARBA" id="ARBA00022723"/>
    </source>
</evidence>
<dbReference type="NCBIfam" id="NF000711">
    <property type="entry name" value="PRK00039.2-1"/>
    <property type="match status" value="1"/>
</dbReference>
<dbReference type="PRINTS" id="PR00696">
    <property type="entry name" value="RSOLVASERUVC"/>
</dbReference>
<organism evidence="15 16">
    <name type="scientific">Ezakiella coagulans</name>
    <dbReference type="NCBI Taxonomy" id="46507"/>
    <lineage>
        <taxon>Bacteria</taxon>
        <taxon>Bacillati</taxon>
        <taxon>Bacillota</taxon>
        <taxon>Tissierellia</taxon>
        <taxon>Ezakiella</taxon>
    </lineage>
</organism>
<dbReference type="PANTHER" id="PTHR30194:SF3">
    <property type="entry name" value="CROSSOVER JUNCTION ENDODEOXYRIBONUCLEASE RUVC"/>
    <property type="match status" value="1"/>
</dbReference>
<accession>A0A2U1E2T4</accession>
<comment type="subcellular location">
    <subcellularLocation>
        <location evidence="13">Cytoplasm</location>
    </subcellularLocation>
</comment>
<evidence type="ECO:0000313" key="15">
    <source>
        <dbReference type="EMBL" id="PVY94142.1"/>
    </source>
</evidence>
<comment type="similarity">
    <text evidence="1 13">Belongs to the RuvC family.</text>
</comment>
<keyword evidence="8 13" id="KW-0460">Magnesium</keyword>
<feature type="binding site" evidence="13">
    <location>
        <position position="67"/>
    </location>
    <ligand>
        <name>Mg(2+)</name>
        <dbReference type="ChEBI" id="CHEBI:18420"/>
        <label>2</label>
    </ligand>
</feature>
<evidence type="ECO:0000256" key="5">
    <source>
        <dbReference type="ARBA" id="ARBA00022759"/>
    </source>
</evidence>
<evidence type="ECO:0000256" key="13">
    <source>
        <dbReference type="HAMAP-Rule" id="MF_00034"/>
    </source>
</evidence>
<feature type="active site" evidence="13">
    <location>
        <position position="67"/>
    </location>
</feature>
<dbReference type="Pfam" id="PF02075">
    <property type="entry name" value="RuvC"/>
    <property type="match status" value="1"/>
</dbReference>
<feature type="active site" evidence="13">
    <location>
        <position position="140"/>
    </location>
</feature>
<reference evidence="15 16" key="1">
    <citation type="submission" date="2018-04" db="EMBL/GenBank/DDBJ databases">
        <title>Genomic Encyclopedia of Type Strains, Phase IV (KMG-IV): sequencing the most valuable type-strain genomes for metagenomic binning, comparative biology and taxonomic classification.</title>
        <authorList>
            <person name="Goeker M."/>
        </authorList>
    </citation>
    <scope>NUCLEOTIDE SEQUENCE [LARGE SCALE GENOMIC DNA]</scope>
    <source>
        <strain evidence="15 16">DSM 20705</strain>
    </source>
</reference>
<evidence type="ECO:0000313" key="16">
    <source>
        <dbReference type="Proteomes" id="UP000245793"/>
    </source>
</evidence>
<feature type="binding site" evidence="13">
    <location>
        <position position="7"/>
    </location>
    <ligand>
        <name>Mg(2+)</name>
        <dbReference type="ChEBI" id="CHEBI:18420"/>
        <label>1</label>
    </ligand>
</feature>
<dbReference type="SUPFAM" id="SSF53098">
    <property type="entry name" value="Ribonuclease H-like"/>
    <property type="match status" value="1"/>
</dbReference>
<keyword evidence="10 13" id="KW-0233">DNA recombination</keyword>
<dbReference type="Proteomes" id="UP000245793">
    <property type="component" value="Unassembled WGS sequence"/>
</dbReference>
<dbReference type="PANTHER" id="PTHR30194">
    <property type="entry name" value="CROSSOVER JUNCTION ENDODEOXYRIBONUCLEASE RUVC"/>
    <property type="match status" value="1"/>
</dbReference>
<dbReference type="InterPro" id="IPR012337">
    <property type="entry name" value="RNaseH-like_sf"/>
</dbReference>
<evidence type="ECO:0000256" key="12">
    <source>
        <dbReference type="ARBA" id="ARBA00029354"/>
    </source>
</evidence>
<keyword evidence="3 13" id="KW-0540">Nuclease</keyword>
<gene>
    <name evidence="13" type="primary">ruvC</name>
    <name evidence="15" type="ORF">C7381_10614</name>
</gene>
<dbReference type="RefSeq" id="WP_034547058.1">
    <property type="nucleotide sequence ID" value="NZ_QEKV01000006.1"/>
</dbReference>
<dbReference type="GO" id="GO:0003677">
    <property type="term" value="F:DNA binding"/>
    <property type="evidence" value="ECO:0007669"/>
    <property type="project" value="UniProtKB-KW"/>
</dbReference>
<keyword evidence="9 13" id="KW-0238">DNA-binding</keyword>
<feature type="active site" evidence="13">
    <location>
        <position position="7"/>
    </location>
</feature>
<dbReference type="GO" id="GO:0005737">
    <property type="term" value="C:cytoplasm"/>
    <property type="evidence" value="ECO:0007669"/>
    <property type="project" value="UniProtKB-SubCell"/>
</dbReference>
<evidence type="ECO:0000256" key="2">
    <source>
        <dbReference type="ARBA" id="ARBA00022490"/>
    </source>
</evidence>
<keyword evidence="6 13" id="KW-0227">DNA damage</keyword>
<dbReference type="GO" id="GO:0006281">
    <property type="term" value="P:DNA repair"/>
    <property type="evidence" value="ECO:0007669"/>
    <property type="project" value="UniProtKB-UniRule"/>
</dbReference>
<dbReference type="EC" id="3.1.21.10" evidence="13 14"/>
<evidence type="ECO:0000256" key="11">
    <source>
        <dbReference type="ARBA" id="ARBA00023204"/>
    </source>
</evidence>
<keyword evidence="7 13" id="KW-0378">Hydrolase</keyword>
<protein>
    <recommendedName>
        <fullName evidence="13 14">Crossover junction endodeoxyribonuclease RuvC</fullName>
        <ecNumber evidence="13 14">3.1.21.10</ecNumber>
    </recommendedName>
    <alternativeName>
        <fullName evidence="13">Holliday junction nuclease RuvC</fullName>
    </alternativeName>
    <alternativeName>
        <fullName evidence="13">Holliday junction resolvase RuvC</fullName>
    </alternativeName>
</protein>
<comment type="cofactor">
    <cofactor evidence="13">
        <name>Mg(2+)</name>
        <dbReference type="ChEBI" id="CHEBI:18420"/>
    </cofactor>
    <text evidence="13">Binds 2 Mg(2+) ion per subunit.</text>
</comment>
<comment type="catalytic activity">
    <reaction evidence="12 13">
        <text>Endonucleolytic cleavage at a junction such as a reciprocal single-stranded crossover between two homologous DNA duplexes (Holliday junction).</text>
        <dbReference type="EC" id="3.1.21.10"/>
    </reaction>
</comment>
<evidence type="ECO:0000256" key="14">
    <source>
        <dbReference type="NCBIfam" id="TIGR00228"/>
    </source>
</evidence>
<evidence type="ECO:0000256" key="10">
    <source>
        <dbReference type="ARBA" id="ARBA00023172"/>
    </source>
</evidence>
<evidence type="ECO:0000256" key="8">
    <source>
        <dbReference type="ARBA" id="ARBA00022842"/>
    </source>
</evidence>
<dbReference type="EMBL" id="QEKV01000006">
    <property type="protein sequence ID" value="PVY94142.1"/>
    <property type="molecule type" value="Genomic_DNA"/>
</dbReference>
<evidence type="ECO:0000256" key="3">
    <source>
        <dbReference type="ARBA" id="ARBA00022722"/>
    </source>
</evidence>
<evidence type="ECO:0000256" key="7">
    <source>
        <dbReference type="ARBA" id="ARBA00022801"/>
    </source>
</evidence>
<dbReference type="GO" id="GO:0008821">
    <property type="term" value="F:crossover junction DNA endonuclease activity"/>
    <property type="evidence" value="ECO:0007669"/>
    <property type="project" value="UniProtKB-UniRule"/>
</dbReference>
<keyword evidence="2 13" id="KW-0963">Cytoplasm</keyword>
<dbReference type="NCBIfam" id="TIGR00228">
    <property type="entry name" value="ruvC"/>
    <property type="match status" value="1"/>
</dbReference>
<dbReference type="Gene3D" id="3.30.420.10">
    <property type="entry name" value="Ribonuclease H-like superfamily/Ribonuclease H"/>
    <property type="match status" value="1"/>
</dbReference>
<comment type="caution">
    <text evidence="15">The sequence shown here is derived from an EMBL/GenBank/DDBJ whole genome shotgun (WGS) entry which is preliminary data.</text>
</comment>
<dbReference type="CDD" id="cd16962">
    <property type="entry name" value="RuvC"/>
    <property type="match status" value="1"/>
</dbReference>
<name>A0A2U1E2T4_9FIRM</name>
<keyword evidence="11 13" id="KW-0234">DNA repair</keyword>
<keyword evidence="4 13" id="KW-0479">Metal-binding</keyword>
<proteinExistence type="inferred from homology"/>
<evidence type="ECO:0000256" key="9">
    <source>
        <dbReference type="ARBA" id="ARBA00023125"/>
    </source>
</evidence>
<dbReference type="GO" id="GO:0006310">
    <property type="term" value="P:DNA recombination"/>
    <property type="evidence" value="ECO:0007669"/>
    <property type="project" value="UniProtKB-UniRule"/>
</dbReference>
<dbReference type="InterPro" id="IPR036397">
    <property type="entry name" value="RNaseH_sf"/>
</dbReference>
<dbReference type="HAMAP" id="MF_00034">
    <property type="entry name" value="RuvC"/>
    <property type="match status" value="1"/>
</dbReference>
<evidence type="ECO:0000256" key="6">
    <source>
        <dbReference type="ARBA" id="ARBA00022763"/>
    </source>
</evidence>
<dbReference type="InterPro" id="IPR002176">
    <property type="entry name" value="X-over_junc_endoDNase_RuvC"/>
</dbReference>
<keyword evidence="16" id="KW-1185">Reference proteome</keyword>
<keyword evidence="5 13" id="KW-0255">Endonuclease</keyword>
<comment type="subunit">
    <text evidence="13">Homodimer which binds Holliday junction (HJ) DNA. The HJ becomes 2-fold symmetrical on binding to RuvC with unstacked arms; it has a different conformation from HJ DNA in complex with RuvA. In the full resolvosome a probable DNA-RuvA(4)-RuvB(12)-RuvC(2) complex forms which resolves the HJ.</text>
</comment>
<dbReference type="FunFam" id="3.30.420.10:FF:000002">
    <property type="entry name" value="Crossover junction endodeoxyribonuclease RuvC"/>
    <property type="match status" value="1"/>
</dbReference>
<dbReference type="GO" id="GO:0000287">
    <property type="term" value="F:magnesium ion binding"/>
    <property type="evidence" value="ECO:0007669"/>
    <property type="project" value="UniProtKB-UniRule"/>
</dbReference>
<comment type="function">
    <text evidence="13">The RuvA-RuvB-RuvC complex processes Holliday junction (HJ) DNA during genetic recombination and DNA repair. Endonuclease that resolves HJ intermediates. Cleaves cruciform DNA by making single-stranded nicks across the HJ at symmetrical positions within the homologous arms, yielding a 5'-phosphate and a 3'-hydroxyl group; requires a central core of homology in the junction. The consensus cleavage sequence is 5'-(A/T)TT(C/G)-3'. Cleavage occurs on the 3'-side of the TT dinucleotide at the point of strand exchange. HJ branch migration catalyzed by RuvA-RuvB allows RuvC to scan DNA until it finds its consensus sequence, where it cleaves and resolves the cruciform DNA.</text>
</comment>
<feature type="binding site" evidence="13">
    <location>
        <position position="140"/>
    </location>
    <ligand>
        <name>Mg(2+)</name>
        <dbReference type="ChEBI" id="CHEBI:18420"/>
        <label>1</label>
    </ligand>
</feature>
<sequence>MRILGLDPGLAILGFGLIDTNGNKFKLVDYGIINTEPDLTFPERLKLLYDDLDFLIKRYQPDEVSIEELFFYRNVTTAIKVAQARGVQVLCCLNNEIPIYEYTPLQVKQGITGYGRANKRDIQECVKSFLNMKEIPKPDDAADALALAICHSFTGRFKDEFRLK</sequence>
<dbReference type="AlphaFoldDB" id="A0A2U1E2T4"/>